<dbReference type="PANTHER" id="PTHR31252">
    <property type="entry name" value="DUF4419 DOMAIN-CONTAINING PROTEIN"/>
    <property type="match status" value="1"/>
</dbReference>
<evidence type="ECO:0000313" key="1">
    <source>
        <dbReference type="EMBL" id="KAK7013826.1"/>
    </source>
</evidence>
<organism evidence="1 2">
    <name type="scientific">Favolaschia claudopus</name>
    <dbReference type="NCBI Taxonomy" id="2862362"/>
    <lineage>
        <taxon>Eukaryota</taxon>
        <taxon>Fungi</taxon>
        <taxon>Dikarya</taxon>
        <taxon>Basidiomycota</taxon>
        <taxon>Agaricomycotina</taxon>
        <taxon>Agaricomycetes</taxon>
        <taxon>Agaricomycetidae</taxon>
        <taxon>Agaricales</taxon>
        <taxon>Marasmiineae</taxon>
        <taxon>Mycenaceae</taxon>
        <taxon>Favolaschia</taxon>
    </lineage>
</organism>
<dbReference type="PANTHER" id="PTHR31252:SF11">
    <property type="entry name" value="DUF4419 DOMAIN-CONTAINING PROTEIN"/>
    <property type="match status" value="1"/>
</dbReference>
<dbReference type="InterPro" id="IPR025533">
    <property type="entry name" value="DUF4419"/>
</dbReference>
<gene>
    <name evidence="1" type="ORF">R3P38DRAFT_3004093</name>
</gene>
<dbReference type="EMBL" id="JAWWNJ010000058">
    <property type="protein sequence ID" value="KAK7013826.1"/>
    <property type="molecule type" value="Genomic_DNA"/>
</dbReference>
<accession>A0AAW0AN11</accession>
<name>A0AAW0AN11_9AGAR</name>
<reference evidence="1 2" key="1">
    <citation type="journal article" date="2024" name="J Genomics">
        <title>Draft genome sequencing and assembly of Favolaschia claudopus CIRM-BRFM 2984 isolated from oak limbs.</title>
        <authorList>
            <person name="Navarro D."/>
            <person name="Drula E."/>
            <person name="Chaduli D."/>
            <person name="Cazenave R."/>
            <person name="Ahrendt S."/>
            <person name="Wang J."/>
            <person name="Lipzen A."/>
            <person name="Daum C."/>
            <person name="Barry K."/>
            <person name="Grigoriev I.V."/>
            <person name="Favel A."/>
            <person name="Rosso M.N."/>
            <person name="Martin F."/>
        </authorList>
    </citation>
    <scope>NUCLEOTIDE SEQUENCE [LARGE SCALE GENOMIC DNA]</scope>
    <source>
        <strain evidence="1 2">CIRM-BRFM 2984</strain>
    </source>
</reference>
<evidence type="ECO:0000313" key="2">
    <source>
        <dbReference type="Proteomes" id="UP001362999"/>
    </source>
</evidence>
<dbReference type="Proteomes" id="UP001362999">
    <property type="component" value="Unassembled WGS sequence"/>
</dbReference>
<sequence>MPVSFTVAQHPATSVNLEGENAAGPMGLTPEDILVEAATEYKTGGEMLQYSLSGVDVSGRDLKTKITHLLPDKNGLFNTVLKAYNIHHALILRPDDIWLAIVSQFNFFVVANSELLRANFVQHEGQKELPVVHVGTRHTVDFSSMAREMADLLDQNVTDPELCAWALPKFSTTTHTDTTTASVLLMSTLRHYFKYRFIATRCGIPRVTLEGEKADWVNILGRLEKLKEYGIETIAWYHLLRPIIVRFVAAFDDPESKENITFWSKVIHHNMRSGSNTYSGWMNAFSVFSNEGKWLGYPLNTTVQAKESPESMTAQKFWKTYLKKGAYDTARGLLILDETPYHTLDTQKVASGYAQVEITLDDNGKLFPAGMIAGSVGTLVSSSGDAELCEDGMGKDDTVRPVVGWWMFTKEEEWN</sequence>
<dbReference type="Pfam" id="PF14388">
    <property type="entry name" value="DUF4419"/>
    <property type="match status" value="1"/>
</dbReference>
<protein>
    <submittedName>
        <fullName evidence="1">Uncharacterized protein</fullName>
    </submittedName>
</protein>
<proteinExistence type="predicted"/>
<dbReference type="AlphaFoldDB" id="A0AAW0AN11"/>
<comment type="caution">
    <text evidence="1">The sequence shown here is derived from an EMBL/GenBank/DDBJ whole genome shotgun (WGS) entry which is preliminary data.</text>
</comment>
<keyword evidence="2" id="KW-1185">Reference proteome</keyword>